<evidence type="ECO:0000256" key="2">
    <source>
        <dbReference type="ARBA" id="ARBA00022692"/>
    </source>
</evidence>
<evidence type="ECO:0000256" key="4">
    <source>
        <dbReference type="ARBA" id="ARBA00023136"/>
    </source>
</evidence>
<comment type="subcellular location">
    <subcellularLocation>
        <location evidence="1">Membrane</location>
        <topology evidence="1">Multi-pass membrane protein</topology>
    </subcellularLocation>
</comment>
<keyword evidence="4 5" id="KW-0472">Membrane</keyword>
<dbReference type="PANTHER" id="PTHR36926:SF1">
    <property type="entry name" value="COLICIN V PRODUCTION PROTEIN"/>
    <property type="match status" value="1"/>
</dbReference>
<evidence type="ECO:0000256" key="1">
    <source>
        <dbReference type="ARBA" id="ARBA00004141"/>
    </source>
</evidence>
<keyword evidence="7" id="KW-1185">Reference proteome</keyword>
<keyword evidence="2 5" id="KW-0812">Transmembrane</keyword>
<feature type="transmembrane region" description="Helical" evidence="5">
    <location>
        <begin position="6"/>
        <end position="26"/>
    </location>
</feature>
<feature type="transmembrane region" description="Helical" evidence="5">
    <location>
        <begin position="65"/>
        <end position="90"/>
    </location>
</feature>
<dbReference type="PANTHER" id="PTHR36926">
    <property type="entry name" value="COLICIN V PRODUCTION PROTEIN"/>
    <property type="match status" value="1"/>
</dbReference>
<evidence type="ECO:0000313" key="6">
    <source>
        <dbReference type="EMBL" id="SDR79061.1"/>
    </source>
</evidence>
<dbReference type="GO" id="GO:0016020">
    <property type="term" value="C:membrane"/>
    <property type="evidence" value="ECO:0007669"/>
    <property type="project" value="UniProtKB-SubCell"/>
</dbReference>
<dbReference type="InterPro" id="IPR003825">
    <property type="entry name" value="Colicin-V_CvpA"/>
</dbReference>
<dbReference type="STRING" id="1392877.SAMN05216221_0326"/>
<feature type="transmembrane region" description="Helical" evidence="5">
    <location>
        <begin position="33"/>
        <end position="53"/>
    </location>
</feature>
<feature type="transmembrane region" description="Helical" evidence="5">
    <location>
        <begin position="102"/>
        <end position="126"/>
    </location>
</feature>
<evidence type="ECO:0000256" key="3">
    <source>
        <dbReference type="ARBA" id="ARBA00022989"/>
    </source>
</evidence>
<reference evidence="7" key="1">
    <citation type="submission" date="2016-10" db="EMBL/GenBank/DDBJ databases">
        <authorList>
            <person name="Varghese N."/>
            <person name="Submissions S."/>
        </authorList>
    </citation>
    <scope>NUCLEOTIDE SEQUENCE [LARGE SCALE GENOMIC DNA]</scope>
    <source>
        <strain evidence="7">KCTC 32247</strain>
    </source>
</reference>
<accession>A0A1H1LX16</accession>
<dbReference type="Pfam" id="PF02674">
    <property type="entry name" value="Colicin_V"/>
    <property type="match status" value="1"/>
</dbReference>
<dbReference type="AlphaFoldDB" id="A0A1H1LX16"/>
<sequence length="175" mass="18580">MSFNWVDWAIIALIAVSGLISLTRGFVREALSLLIWIVAGAVAWLYGGALAAHLTPYIELPSARVIAACAILFVLTLMVGALLTHLLGMLVQATGLSGTDRLLGMIFGVARGALLVVIAVGLLSLAPVQQDPWWQQSVLLPDFLMIADWSKNLVLGFFQQSSAAAGLPGRVGFPL</sequence>
<dbReference type="EMBL" id="LT629751">
    <property type="protein sequence ID" value="SDR79061.1"/>
    <property type="molecule type" value="Genomic_DNA"/>
</dbReference>
<dbReference type="GO" id="GO:0009403">
    <property type="term" value="P:toxin biosynthetic process"/>
    <property type="evidence" value="ECO:0007669"/>
    <property type="project" value="InterPro"/>
</dbReference>
<gene>
    <name evidence="6" type="ORF">SAMN05216221_0326</name>
</gene>
<dbReference type="InterPro" id="IPR052719">
    <property type="entry name" value="CvpA-like"/>
</dbReference>
<dbReference type="OrthoDB" id="9810601at2"/>
<keyword evidence="3 5" id="KW-1133">Transmembrane helix</keyword>
<proteinExistence type="predicted"/>
<protein>
    <submittedName>
        <fullName evidence="6">Membrane protein required for colicin V production</fullName>
    </submittedName>
</protein>
<evidence type="ECO:0000256" key="5">
    <source>
        <dbReference type="SAM" id="Phobius"/>
    </source>
</evidence>
<dbReference type="Proteomes" id="UP000243359">
    <property type="component" value="Chromosome I"/>
</dbReference>
<name>A0A1H1LX16_9PSED</name>
<organism evidence="6 7">
    <name type="scientific">Pseudomonas oryzae</name>
    <dbReference type="NCBI Taxonomy" id="1392877"/>
    <lineage>
        <taxon>Bacteria</taxon>
        <taxon>Pseudomonadati</taxon>
        <taxon>Pseudomonadota</taxon>
        <taxon>Gammaproteobacteria</taxon>
        <taxon>Pseudomonadales</taxon>
        <taxon>Pseudomonadaceae</taxon>
        <taxon>Pseudomonas</taxon>
    </lineage>
</organism>
<evidence type="ECO:0000313" key="7">
    <source>
        <dbReference type="Proteomes" id="UP000243359"/>
    </source>
</evidence>
<dbReference type="RefSeq" id="WP_090347305.1">
    <property type="nucleotide sequence ID" value="NZ_LT629751.1"/>
</dbReference>